<keyword evidence="3" id="KW-0067">ATP-binding</keyword>
<accession>A0A7Y9KUG8</accession>
<evidence type="ECO:0000313" key="5">
    <source>
        <dbReference type="EMBL" id="NYE37888.1"/>
    </source>
</evidence>
<reference evidence="5 6" key="1">
    <citation type="submission" date="2020-07" db="EMBL/GenBank/DDBJ databases">
        <authorList>
            <person name="Partida-Martinez L."/>
            <person name="Huntemann M."/>
            <person name="Clum A."/>
            <person name="Wang J."/>
            <person name="Palaniappan K."/>
            <person name="Ritter S."/>
            <person name="Chen I.-M."/>
            <person name="Stamatis D."/>
            <person name="Reddy T."/>
            <person name="O'Malley R."/>
            <person name="Daum C."/>
            <person name="Shapiro N."/>
            <person name="Ivanova N."/>
            <person name="Kyrpides N."/>
            <person name="Woyke T."/>
        </authorList>
    </citation>
    <scope>NUCLEOTIDE SEQUENCE [LARGE SCALE GENOMIC DNA]</scope>
    <source>
        <strain evidence="5 6">AT2.17</strain>
    </source>
</reference>
<evidence type="ECO:0000256" key="3">
    <source>
        <dbReference type="ARBA" id="ARBA00022840"/>
    </source>
</evidence>
<dbReference type="Pfam" id="PF02682">
    <property type="entry name" value="CT_C_D"/>
    <property type="match status" value="1"/>
</dbReference>
<dbReference type="Proteomes" id="UP000549911">
    <property type="component" value="Unassembled WGS sequence"/>
</dbReference>
<reference evidence="5 6" key="2">
    <citation type="submission" date="2020-08" db="EMBL/GenBank/DDBJ databases">
        <title>The Agave Microbiome: Exploring the role of microbial communities in plant adaptations to desert environments.</title>
        <authorList>
            <person name="Partida-Martinez L.P."/>
        </authorList>
    </citation>
    <scope>NUCLEOTIDE SEQUENCE [LARGE SCALE GENOMIC DNA]</scope>
    <source>
        <strain evidence="5 6">AT2.17</strain>
    </source>
</reference>
<dbReference type="AlphaFoldDB" id="A0A7Y9KUG8"/>
<protein>
    <submittedName>
        <fullName evidence="5">KipI family sensor histidine kinase inhibitor</fullName>
    </submittedName>
</protein>
<dbReference type="EMBL" id="JACCBW010000003">
    <property type="protein sequence ID" value="NYE37888.1"/>
    <property type="molecule type" value="Genomic_DNA"/>
</dbReference>
<feature type="domain" description="Carboxyltransferase" evidence="4">
    <location>
        <begin position="1"/>
        <end position="185"/>
    </location>
</feature>
<name>A0A7Y9KUG8_9ACTN</name>
<dbReference type="RefSeq" id="WP_308645325.1">
    <property type="nucleotide sequence ID" value="NZ_JACCBW010000003.1"/>
</dbReference>
<dbReference type="GO" id="GO:0005524">
    <property type="term" value="F:ATP binding"/>
    <property type="evidence" value="ECO:0007669"/>
    <property type="project" value="UniProtKB-KW"/>
</dbReference>
<dbReference type="SUPFAM" id="SSF50891">
    <property type="entry name" value="Cyclophilin-like"/>
    <property type="match status" value="1"/>
</dbReference>
<dbReference type="Gene3D" id="2.40.100.10">
    <property type="entry name" value="Cyclophilin-like"/>
    <property type="match status" value="1"/>
</dbReference>
<dbReference type="SMART" id="SM00796">
    <property type="entry name" value="AHS1"/>
    <property type="match status" value="1"/>
</dbReference>
<dbReference type="InterPro" id="IPR029000">
    <property type="entry name" value="Cyclophilin-like_dom_sf"/>
</dbReference>
<dbReference type="Gene3D" id="3.30.1360.40">
    <property type="match status" value="1"/>
</dbReference>
<organism evidence="5 6">
    <name type="scientific">Nocardioides cavernae</name>
    <dbReference type="NCBI Taxonomy" id="1921566"/>
    <lineage>
        <taxon>Bacteria</taxon>
        <taxon>Bacillati</taxon>
        <taxon>Actinomycetota</taxon>
        <taxon>Actinomycetes</taxon>
        <taxon>Propionibacteriales</taxon>
        <taxon>Nocardioidaceae</taxon>
        <taxon>Nocardioides</taxon>
    </lineage>
</organism>
<evidence type="ECO:0000256" key="2">
    <source>
        <dbReference type="ARBA" id="ARBA00022801"/>
    </source>
</evidence>
<keyword evidence="1" id="KW-0547">Nucleotide-binding</keyword>
<evidence type="ECO:0000259" key="4">
    <source>
        <dbReference type="SMART" id="SM00796"/>
    </source>
</evidence>
<dbReference type="InterPro" id="IPR010016">
    <property type="entry name" value="PxpB"/>
</dbReference>
<dbReference type="GO" id="GO:0016787">
    <property type="term" value="F:hydrolase activity"/>
    <property type="evidence" value="ECO:0007669"/>
    <property type="project" value="UniProtKB-KW"/>
</dbReference>
<keyword evidence="2" id="KW-0378">Hydrolase</keyword>
<dbReference type="InterPro" id="IPR003833">
    <property type="entry name" value="CT_C_D"/>
</dbReference>
<dbReference type="PANTHER" id="PTHR34698:SF2">
    <property type="entry name" value="5-OXOPROLINASE SUBUNIT B"/>
    <property type="match status" value="1"/>
</dbReference>
<comment type="caution">
    <text evidence="5">The sequence shown here is derived from an EMBL/GenBank/DDBJ whole genome shotgun (WGS) entry which is preliminary data.</text>
</comment>
<proteinExistence type="predicted"/>
<gene>
    <name evidence="5" type="ORF">F4692_003033</name>
</gene>
<keyword evidence="6" id="KW-1185">Reference proteome</keyword>
<evidence type="ECO:0000256" key="1">
    <source>
        <dbReference type="ARBA" id="ARBA00022741"/>
    </source>
</evidence>
<sequence>MRVVWVGARACLVEVEDAVAAASLAAWSRARGLRSEEVVPAAATVLFDGTDPDEVSALLRHWSPDAADLDGPLVRVPVDYSGPDLEDVAGHWGCSVDEVVRIHTSVELVALFSGFAPGFSYLAGLPAERAVPRRSSPRARVPAGSVGLADTWCGIYPTASPGGWLLLGTTDVPLWDVAREQPALLAPGTRVRFEVRG</sequence>
<evidence type="ECO:0000313" key="6">
    <source>
        <dbReference type="Proteomes" id="UP000549911"/>
    </source>
</evidence>
<dbReference type="PANTHER" id="PTHR34698">
    <property type="entry name" value="5-OXOPROLINASE SUBUNIT B"/>
    <property type="match status" value="1"/>
</dbReference>